<reference evidence="2 3" key="1">
    <citation type="submission" date="2023-10" db="EMBL/GenBank/DDBJ databases">
        <title>Rubellicoccus peritrichatus gen. nov., sp. nov., isolated from an algae of coral reef tank.</title>
        <authorList>
            <person name="Luo J."/>
        </authorList>
    </citation>
    <scope>NUCLEOTIDE SEQUENCE [LARGE SCALE GENOMIC DNA]</scope>
    <source>
        <strain evidence="2 3">CR14</strain>
    </source>
</reference>
<evidence type="ECO:0000256" key="1">
    <source>
        <dbReference type="SAM" id="SignalP"/>
    </source>
</evidence>
<keyword evidence="3" id="KW-1185">Reference proteome</keyword>
<protein>
    <submittedName>
        <fullName evidence="2">Uncharacterized protein</fullName>
    </submittedName>
</protein>
<proteinExistence type="predicted"/>
<name>A0AAQ3LAF0_9BACT</name>
<sequence length="149" mass="16724">MKNIISLIVVCFFCASAFAEDNIHSWDGTYRGVCVYTAQDGTEKEVPFDLEIGRTGSPGTFFIKNEANSISISVRNLEQRKRKGIAVPQLSKEQFYIPAIFAEPISIEAHRVKGGFNEELIEGEVKIYKISMDNEPELESVVRFKAGRT</sequence>
<feature type="signal peptide" evidence="1">
    <location>
        <begin position="1"/>
        <end position="19"/>
    </location>
</feature>
<gene>
    <name evidence="2" type="ORF">RZN69_00955</name>
</gene>
<keyword evidence="1" id="KW-0732">Signal</keyword>
<evidence type="ECO:0000313" key="3">
    <source>
        <dbReference type="Proteomes" id="UP001304300"/>
    </source>
</evidence>
<accession>A0AAQ3LAF0</accession>
<dbReference type="Proteomes" id="UP001304300">
    <property type="component" value="Chromosome"/>
</dbReference>
<dbReference type="EMBL" id="CP136920">
    <property type="protein sequence ID" value="WOO41637.1"/>
    <property type="molecule type" value="Genomic_DNA"/>
</dbReference>
<organism evidence="2 3">
    <name type="scientific">Rubellicoccus peritrichatus</name>
    <dbReference type="NCBI Taxonomy" id="3080537"/>
    <lineage>
        <taxon>Bacteria</taxon>
        <taxon>Pseudomonadati</taxon>
        <taxon>Verrucomicrobiota</taxon>
        <taxon>Opitutia</taxon>
        <taxon>Puniceicoccales</taxon>
        <taxon>Cerasicoccaceae</taxon>
        <taxon>Rubellicoccus</taxon>
    </lineage>
</organism>
<dbReference type="AlphaFoldDB" id="A0AAQ3LAF0"/>
<dbReference type="KEGG" id="puo:RZN69_00955"/>
<feature type="chain" id="PRO_5042844330" evidence="1">
    <location>
        <begin position="20"/>
        <end position="149"/>
    </location>
</feature>
<evidence type="ECO:0000313" key="2">
    <source>
        <dbReference type="EMBL" id="WOO41637.1"/>
    </source>
</evidence>
<dbReference type="RefSeq" id="WP_317834121.1">
    <property type="nucleotide sequence ID" value="NZ_CP136920.1"/>
</dbReference>